<reference evidence="1" key="1">
    <citation type="journal article" date="2015" name="Nature">
        <title>Complex archaea that bridge the gap between prokaryotes and eukaryotes.</title>
        <authorList>
            <person name="Spang A."/>
            <person name="Saw J.H."/>
            <person name="Jorgensen S.L."/>
            <person name="Zaremba-Niedzwiedzka K."/>
            <person name="Martijn J."/>
            <person name="Lind A.E."/>
            <person name="van Eijk R."/>
            <person name="Schleper C."/>
            <person name="Guy L."/>
            <person name="Ettema T.J."/>
        </authorList>
    </citation>
    <scope>NUCLEOTIDE SEQUENCE</scope>
</reference>
<name>A0A0F8ZHD7_9ZZZZ</name>
<proteinExistence type="predicted"/>
<dbReference type="AlphaFoldDB" id="A0A0F8ZHD7"/>
<gene>
    <name evidence="1" type="ORF">LCGC14_2695350</name>
</gene>
<sequence>MMPKSPANNMIEWKEAKGAFASGDDGFWGKWRVFNVAWNGSMTKGETRPKYVLHCYLPGIKNAFLWLEQDEAKDKAEGIMKYWLSGGAR</sequence>
<evidence type="ECO:0000313" key="1">
    <source>
        <dbReference type="EMBL" id="KKK93193.1"/>
    </source>
</evidence>
<protein>
    <submittedName>
        <fullName evidence="1">Uncharacterized protein</fullName>
    </submittedName>
</protein>
<comment type="caution">
    <text evidence="1">The sequence shown here is derived from an EMBL/GenBank/DDBJ whole genome shotgun (WGS) entry which is preliminary data.</text>
</comment>
<accession>A0A0F8ZHD7</accession>
<organism evidence="1">
    <name type="scientific">marine sediment metagenome</name>
    <dbReference type="NCBI Taxonomy" id="412755"/>
    <lineage>
        <taxon>unclassified sequences</taxon>
        <taxon>metagenomes</taxon>
        <taxon>ecological metagenomes</taxon>
    </lineage>
</organism>
<dbReference type="EMBL" id="LAZR01047879">
    <property type="protein sequence ID" value="KKK93193.1"/>
    <property type="molecule type" value="Genomic_DNA"/>
</dbReference>